<dbReference type="Proteomes" id="UP001180503">
    <property type="component" value="Unassembled WGS sequence"/>
</dbReference>
<gene>
    <name evidence="1" type="ORF">RM528_04580</name>
</gene>
<sequence length="317" mass="35015">MTIRQWTSDESGSAPHKAWSLPAADTVRGHRALWWCAGPAGELAVMLVHRRYLERSRYGKGWLAWRPKSPFTGELVTVTAQGERRTMVKDVRAWPSHLALLPDGRFLLVNSRTPRSGTDGLWAPNAVMFSPSGTPENEFCVGDDIPALITDRHGGIWTAYGDEGIYGGHPESGGGLAGWNTEGRATWTPGDRLPAHPLEGCTAATEGDQVWLVWYTHSRSGTFLTRVTPSTGEVTSHRCPVHQPDGFAVRGNRAVLTCRDHNRRTVELTRAEFDGTTWTATDRRTLRVPGRVVGRCGQGRDGTLWLRAGDTWLRIEA</sequence>
<reference evidence="2" key="1">
    <citation type="submission" date="2023-07" db="EMBL/GenBank/DDBJ databases">
        <title>30 novel species of actinomycetes from the DSMZ collection.</title>
        <authorList>
            <person name="Nouioui I."/>
        </authorList>
    </citation>
    <scope>NUCLEOTIDE SEQUENCE [LARGE SCALE GENOMIC DNA]</scope>
    <source>
        <strain evidence="2">DSM 41635</strain>
    </source>
</reference>
<organism evidence="1 2">
    <name type="scientific">Streptomyces edwardsiae</name>
    <dbReference type="NCBI Taxonomy" id="3075527"/>
    <lineage>
        <taxon>Bacteria</taxon>
        <taxon>Bacillati</taxon>
        <taxon>Actinomycetota</taxon>
        <taxon>Actinomycetes</taxon>
        <taxon>Kitasatosporales</taxon>
        <taxon>Streptomycetaceae</taxon>
        <taxon>Streptomyces</taxon>
    </lineage>
</organism>
<protein>
    <submittedName>
        <fullName evidence="1">Uncharacterized protein</fullName>
    </submittedName>
</protein>
<dbReference type="EMBL" id="JAVRFB010000002">
    <property type="protein sequence ID" value="MDT0401126.1"/>
    <property type="molecule type" value="Genomic_DNA"/>
</dbReference>
<dbReference type="SUPFAM" id="SSF63829">
    <property type="entry name" value="Calcium-dependent phosphotriesterase"/>
    <property type="match status" value="1"/>
</dbReference>
<accession>A0ABU2Q9J4</accession>
<proteinExistence type="predicted"/>
<comment type="caution">
    <text evidence="1">The sequence shown here is derived from an EMBL/GenBank/DDBJ whole genome shotgun (WGS) entry which is preliminary data.</text>
</comment>
<name>A0ABU2Q9J4_9ACTN</name>
<dbReference type="RefSeq" id="WP_311709295.1">
    <property type="nucleotide sequence ID" value="NZ_JAVRFB010000002.1"/>
</dbReference>
<evidence type="ECO:0000313" key="1">
    <source>
        <dbReference type="EMBL" id="MDT0401126.1"/>
    </source>
</evidence>
<evidence type="ECO:0000313" key="2">
    <source>
        <dbReference type="Proteomes" id="UP001180503"/>
    </source>
</evidence>